<protein>
    <submittedName>
        <fullName evidence="2">Uncharacterized protein</fullName>
    </submittedName>
</protein>
<keyword evidence="3" id="KW-1185">Reference proteome</keyword>
<evidence type="ECO:0000256" key="1">
    <source>
        <dbReference type="SAM" id="MobiDB-lite"/>
    </source>
</evidence>
<evidence type="ECO:0000313" key="3">
    <source>
        <dbReference type="Proteomes" id="UP000762676"/>
    </source>
</evidence>
<proteinExistence type="predicted"/>
<sequence length="90" mass="9937">GVEKVEGGEDGKSSCDCADVEDTNLVSQTTTNEIRRTSPFETVKNTSSSTIRQKSCTPSLSKAKLDGLHLIRQKMKKLGNVLHVFIYHNK</sequence>
<feature type="compositionally biased region" description="Polar residues" evidence="1">
    <location>
        <begin position="39"/>
        <end position="55"/>
    </location>
</feature>
<dbReference type="AlphaFoldDB" id="A0AAV4G1F6"/>
<organism evidence="2 3">
    <name type="scientific">Elysia marginata</name>
    <dbReference type="NCBI Taxonomy" id="1093978"/>
    <lineage>
        <taxon>Eukaryota</taxon>
        <taxon>Metazoa</taxon>
        <taxon>Spiralia</taxon>
        <taxon>Lophotrochozoa</taxon>
        <taxon>Mollusca</taxon>
        <taxon>Gastropoda</taxon>
        <taxon>Heterobranchia</taxon>
        <taxon>Euthyneura</taxon>
        <taxon>Panpulmonata</taxon>
        <taxon>Sacoglossa</taxon>
        <taxon>Placobranchoidea</taxon>
        <taxon>Plakobranchidae</taxon>
        <taxon>Elysia</taxon>
    </lineage>
</organism>
<feature type="region of interest" description="Disordered" evidence="1">
    <location>
        <begin position="26"/>
        <end position="55"/>
    </location>
</feature>
<evidence type="ECO:0000313" key="2">
    <source>
        <dbReference type="EMBL" id="GFR78486.1"/>
    </source>
</evidence>
<feature type="non-terminal residue" evidence="2">
    <location>
        <position position="1"/>
    </location>
</feature>
<dbReference type="Proteomes" id="UP000762676">
    <property type="component" value="Unassembled WGS sequence"/>
</dbReference>
<comment type="caution">
    <text evidence="2">The sequence shown here is derived from an EMBL/GenBank/DDBJ whole genome shotgun (WGS) entry which is preliminary data.</text>
</comment>
<gene>
    <name evidence="2" type="ORF">ElyMa_003995300</name>
</gene>
<dbReference type="EMBL" id="BMAT01008131">
    <property type="protein sequence ID" value="GFR78486.1"/>
    <property type="molecule type" value="Genomic_DNA"/>
</dbReference>
<name>A0AAV4G1F6_9GAST</name>
<accession>A0AAV4G1F6</accession>
<reference evidence="2 3" key="1">
    <citation type="journal article" date="2021" name="Elife">
        <title>Chloroplast acquisition without the gene transfer in kleptoplastic sea slugs, Plakobranchus ocellatus.</title>
        <authorList>
            <person name="Maeda T."/>
            <person name="Takahashi S."/>
            <person name="Yoshida T."/>
            <person name="Shimamura S."/>
            <person name="Takaki Y."/>
            <person name="Nagai Y."/>
            <person name="Toyoda A."/>
            <person name="Suzuki Y."/>
            <person name="Arimoto A."/>
            <person name="Ishii H."/>
            <person name="Satoh N."/>
            <person name="Nishiyama T."/>
            <person name="Hasebe M."/>
            <person name="Maruyama T."/>
            <person name="Minagawa J."/>
            <person name="Obokata J."/>
            <person name="Shigenobu S."/>
        </authorList>
    </citation>
    <scope>NUCLEOTIDE SEQUENCE [LARGE SCALE GENOMIC DNA]</scope>
</reference>